<comment type="caution">
    <text evidence="1">The sequence shown here is derived from an EMBL/GenBank/DDBJ whole genome shotgun (WGS) entry which is preliminary data.</text>
</comment>
<evidence type="ECO:0000313" key="1">
    <source>
        <dbReference type="EMBL" id="PQP97628.1"/>
    </source>
</evidence>
<accession>A0A314XYE0</accession>
<keyword evidence="2" id="KW-1185">Reference proteome</keyword>
<name>A0A314XYE0_PRUYE</name>
<evidence type="ECO:0000313" key="2">
    <source>
        <dbReference type="Proteomes" id="UP000250321"/>
    </source>
</evidence>
<dbReference type="EMBL" id="PJQY01001970">
    <property type="protein sequence ID" value="PQP97628.1"/>
    <property type="molecule type" value="Genomic_DNA"/>
</dbReference>
<dbReference type="Proteomes" id="UP000250321">
    <property type="component" value="Unassembled WGS sequence"/>
</dbReference>
<sequence>MHDISAFGLEPSQELPLGLPRLQAARWRGNLGLGGLLPRFGSSGGGALLKSQNKQRAARTQSLCLSLSLILLSPKPE</sequence>
<gene>
    <name evidence="1" type="ORF">Pyn_18232</name>
</gene>
<dbReference type="AlphaFoldDB" id="A0A314XYE0"/>
<reference evidence="1 2" key="1">
    <citation type="submission" date="2018-02" db="EMBL/GenBank/DDBJ databases">
        <title>Draft genome of wild Prunus yedoensis var. nudiflora.</title>
        <authorList>
            <person name="Baek S."/>
            <person name="Kim J.-H."/>
            <person name="Choi K."/>
            <person name="Kim G.-B."/>
            <person name="Cho A."/>
            <person name="Jang H."/>
            <person name="Shin C.-H."/>
            <person name="Yu H.-J."/>
            <person name="Mun J.-H."/>
        </authorList>
    </citation>
    <scope>NUCLEOTIDE SEQUENCE [LARGE SCALE GENOMIC DNA]</scope>
    <source>
        <strain evidence="2">cv. Jeju island</strain>
        <tissue evidence="1">Leaf</tissue>
    </source>
</reference>
<protein>
    <submittedName>
        <fullName evidence="1">Uncharacterized protein</fullName>
    </submittedName>
</protein>
<organism evidence="1 2">
    <name type="scientific">Prunus yedoensis var. nudiflora</name>
    <dbReference type="NCBI Taxonomy" id="2094558"/>
    <lineage>
        <taxon>Eukaryota</taxon>
        <taxon>Viridiplantae</taxon>
        <taxon>Streptophyta</taxon>
        <taxon>Embryophyta</taxon>
        <taxon>Tracheophyta</taxon>
        <taxon>Spermatophyta</taxon>
        <taxon>Magnoliopsida</taxon>
        <taxon>eudicotyledons</taxon>
        <taxon>Gunneridae</taxon>
        <taxon>Pentapetalae</taxon>
        <taxon>rosids</taxon>
        <taxon>fabids</taxon>
        <taxon>Rosales</taxon>
        <taxon>Rosaceae</taxon>
        <taxon>Amygdaloideae</taxon>
        <taxon>Amygdaleae</taxon>
        <taxon>Prunus</taxon>
    </lineage>
</organism>
<proteinExistence type="predicted"/>